<evidence type="ECO:0000256" key="1">
    <source>
        <dbReference type="ARBA" id="ARBA00008857"/>
    </source>
</evidence>
<evidence type="ECO:0000256" key="3">
    <source>
        <dbReference type="ARBA" id="ARBA00023172"/>
    </source>
</evidence>
<evidence type="ECO:0000259" key="4">
    <source>
        <dbReference type="PROSITE" id="PS51898"/>
    </source>
</evidence>
<dbReference type="InterPro" id="IPR002104">
    <property type="entry name" value="Integrase_catalytic"/>
</dbReference>
<keyword evidence="3" id="KW-0233">DNA recombination</keyword>
<evidence type="ECO:0000313" key="5">
    <source>
        <dbReference type="EMBL" id="AXH00909.1"/>
    </source>
</evidence>
<dbReference type="GO" id="GO:0003677">
    <property type="term" value="F:DNA binding"/>
    <property type="evidence" value="ECO:0007669"/>
    <property type="project" value="UniProtKB-KW"/>
</dbReference>
<dbReference type="SUPFAM" id="SSF56349">
    <property type="entry name" value="DNA breaking-rejoining enzymes"/>
    <property type="match status" value="1"/>
</dbReference>
<keyword evidence="5" id="KW-0614">Plasmid</keyword>
<sequence>MKLDGADCSRFPVWDDIELKLSPTEQGLIRVRKNLVELKGKIQITEPKTRASQRIIPLAPDVVEVLRVHQAQQIQERARMGAKWQEHDLVFATQLGTYLDSANLTRAFQKLSKTAGVPVIRLHDLRHTHASLLALRGVTPKVIADRLGHTNVSFTLQVYTHLYDEQRREAAPNLAELIERKKAS</sequence>
<reference evidence="5 6" key="1">
    <citation type="submission" date="2018-07" db="EMBL/GenBank/DDBJ databases">
        <title>Complete Genome and Methylome Analysis of Deinococcus wulumuqiensis NEB 479.</title>
        <authorList>
            <person name="Fomenkov A."/>
            <person name="Luyten Y."/>
            <person name="Vincze T."/>
            <person name="Anton B.P."/>
            <person name="Clark T."/>
            <person name="Roberts R.J."/>
            <person name="Morgan R.D."/>
        </authorList>
    </citation>
    <scope>NUCLEOTIDE SEQUENCE [LARGE SCALE GENOMIC DNA]</scope>
    <source>
        <strain evidence="5 6">NEB 479</strain>
        <plasmid evidence="6">Plasmid pdrdi</plasmid>
    </source>
</reference>
<dbReference type="PANTHER" id="PTHR30349:SF41">
    <property type="entry name" value="INTEGRASE_RECOMBINASE PROTEIN MJ0367-RELATED"/>
    <property type="match status" value="1"/>
</dbReference>
<comment type="similarity">
    <text evidence="1">Belongs to the 'phage' integrase family.</text>
</comment>
<dbReference type="Gene3D" id="1.10.443.10">
    <property type="entry name" value="Intergrase catalytic core"/>
    <property type="match status" value="1"/>
</dbReference>
<name>A0A345IMI6_9DEIO</name>
<dbReference type="EMBL" id="CP031163">
    <property type="protein sequence ID" value="AXH00909.1"/>
    <property type="molecule type" value="Genomic_DNA"/>
</dbReference>
<accession>A0A345IMI6</accession>
<evidence type="ECO:0000256" key="2">
    <source>
        <dbReference type="ARBA" id="ARBA00023125"/>
    </source>
</evidence>
<geneLocation type="plasmid" evidence="6">
    <name>pdrdi</name>
</geneLocation>
<feature type="domain" description="Tyr recombinase" evidence="4">
    <location>
        <begin position="1"/>
        <end position="172"/>
    </location>
</feature>
<gene>
    <name evidence="5" type="ORF">DVJ83_17515</name>
</gene>
<keyword evidence="2" id="KW-0238">DNA-binding</keyword>
<organism evidence="5 6">
    <name type="scientific">Deinococcus wulumuqiensis</name>
    <dbReference type="NCBI Taxonomy" id="980427"/>
    <lineage>
        <taxon>Bacteria</taxon>
        <taxon>Thermotogati</taxon>
        <taxon>Deinococcota</taxon>
        <taxon>Deinococci</taxon>
        <taxon>Deinococcales</taxon>
        <taxon>Deinococcaceae</taxon>
        <taxon>Deinococcus</taxon>
    </lineage>
</organism>
<dbReference type="InterPro" id="IPR011010">
    <property type="entry name" value="DNA_brk_join_enz"/>
</dbReference>
<dbReference type="PROSITE" id="PS51898">
    <property type="entry name" value="TYR_RECOMBINASE"/>
    <property type="match status" value="1"/>
</dbReference>
<proteinExistence type="inferred from homology"/>
<dbReference type="GO" id="GO:0006310">
    <property type="term" value="P:DNA recombination"/>
    <property type="evidence" value="ECO:0007669"/>
    <property type="project" value="UniProtKB-KW"/>
</dbReference>
<dbReference type="Proteomes" id="UP000253744">
    <property type="component" value="Plasmid pDrdI"/>
</dbReference>
<dbReference type="GO" id="GO:0015074">
    <property type="term" value="P:DNA integration"/>
    <property type="evidence" value="ECO:0007669"/>
    <property type="project" value="InterPro"/>
</dbReference>
<dbReference type="InterPro" id="IPR013762">
    <property type="entry name" value="Integrase-like_cat_sf"/>
</dbReference>
<dbReference type="Pfam" id="PF00589">
    <property type="entry name" value="Phage_integrase"/>
    <property type="match status" value="1"/>
</dbReference>
<dbReference type="CDD" id="cd01189">
    <property type="entry name" value="INT_ICEBs1_C_like"/>
    <property type="match status" value="1"/>
</dbReference>
<dbReference type="PANTHER" id="PTHR30349">
    <property type="entry name" value="PHAGE INTEGRASE-RELATED"/>
    <property type="match status" value="1"/>
</dbReference>
<dbReference type="AlphaFoldDB" id="A0A345IMI6"/>
<protein>
    <submittedName>
        <fullName evidence="5">Site-specific integrase</fullName>
    </submittedName>
</protein>
<dbReference type="KEGG" id="dwu:DVJ83_17515"/>
<evidence type="ECO:0000313" key="6">
    <source>
        <dbReference type="Proteomes" id="UP000253744"/>
    </source>
</evidence>
<dbReference type="InterPro" id="IPR050090">
    <property type="entry name" value="Tyrosine_recombinase_XerCD"/>
</dbReference>